<feature type="transmembrane region" description="Helical" evidence="11">
    <location>
        <begin position="255"/>
        <end position="276"/>
    </location>
</feature>
<dbReference type="GO" id="GO:0055085">
    <property type="term" value="P:transmembrane transport"/>
    <property type="evidence" value="ECO:0007669"/>
    <property type="project" value="InterPro"/>
</dbReference>
<dbReference type="CDD" id="cd06261">
    <property type="entry name" value="TM_PBP2"/>
    <property type="match status" value="1"/>
</dbReference>
<keyword evidence="6 11" id="KW-0812">Transmembrane</keyword>
<evidence type="ECO:0000256" key="2">
    <source>
        <dbReference type="ARBA" id="ARBA00007069"/>
    </source>
</evidence>
<evidence type="ECO:0000259" key="12">
    <source>
        <dbReference type="PROSITE" id="PS50928"/>
    </source>
</evidence>
<comment type="subcellular location">
    <subcellularLocation>
        <location evidence="1">Cell inner membrane</location>
        <topology evidence="1">Multi-pass membrane protein</topology>
    </subcellularLocation>
    <subcellularLocation>
        <location evidence="11">Cell membrane</location>
        <topology evidence="11">Multi-pass membrane protein</topology>
    </subcellularLocation>
</comment>
<dbReference type="Pfam" id="PF00528">
    <property type="entry name" value="BPD_transp_1"/>
    <property type="match status" value="1"/>
</dbReference>
<keyword evidence="5" id="KW-0997">Cell inner membrane</keyword>
<feature type="domain" description="ABC transmembrane type-1" evidence="12">
    <location>
        <begin position="81"/>
        <end position="274"/>
    </location>
</feature>
<feature type="transmembrane region" description="Helical" evidence="11">
    <location>
        <begin position="117"/>
        <end position="144"/>
    </location>
</feature>
<dbReference type="RefSeq" id="WP_210681369.1">
    <property type="nucleotide sequence ID" value="NZ_JAGMWN010000003.1"/>
</dbReference>
<evidence type="ECO:0000313" key="14">
    <source>
        <dbReference type="Proteomes" id="UP000672602"/>
    </source>
</evidence>
<evidence type="ECO:0000313" key="13">
    <source>
        <dbReference type="EMBL" id="MBP5856776.1"/>
    </source>
</evidence>
<dbReference type="InterPro" id="IPR000515">
    <property type="entry name" value="MetI-like"/>
</dbReference>
<dbReference type="PANTHER" id="PTHR43848">
    <property type="entry name" value="PUTRESCINE TRANSPORT SYSTEM PERMEASE PROTEIN POTI"/>
    <property type="match status" value="1"/>
</dbReference>
<gene>
    <name evidence="13" type="ORF">KAJ83_07135</name>
</gene>
<evidence type="ECO:0000256" key="11">
    <source>
        <dbReference type="RuleBase" id="RU363032"/>
    </source>
</evidence>
<dbReference type="GO" id="GO:0005886">
    <property type="term" value="C:plasma membrane"/>
    <property type="evidence" value="ECO:0007669"/>
    <property type="project" value="UniProtKB-SubCell"/>
</dbReference>
<evidence type="ECO:0000256" key="1">
    <source>
        <dbReference type="ARBA" id="ARBA00004429"/>
    </source>
</evidence>
<evidence type="ECO:0000256" key="8">
    <source>
        <dbReference type="ARBA" id="ARBA00023136"/>
    </source>
</evidence>
<dbReference type="PROSITE" id="PS50928">
    <property type="entry name" value="ABC_TM1"/>
    <property type="match status" value="1"/>
</dbReference>
<feature type="transmembrane region" description="Helical" evidence="11">
    <location>
        <begin position="82"/>
        <end position="105"/>
    </location>
</feature>
<name>A0A8J7SM89_9PROT</name>
<comment type="caution">
    <text evidence="13">The sequence shown here is derived from an EMBL/GenBank/DDBJ whole genome shotgun (WGS) entry which is preliminary data.</text>
</comment>
<evidence type="ECO:0000256" key="3">
    <source>
        <dbReference type="ARBA" id="ARBA00022448"/>
    </source>
</evidence>
<keyword evidence="8 11" id="KW-0472">Membrane</keyword>
<keyword evidence="4" id="KW-1003">Cell membrane</keyword>
<feature type="transmembrane region" description="Helical" evidence="11">
    <location>
        <begin position="150"/>
        <end position="172"/>
    </location>
</feature>
<comment type="similarity">
    <text evidence="2">Belongs to the binding-protein-dependent transport system permease family. CysTW subfamily.</text>
</comment>
<dbReference type="InterPro" id="IPR035906">
    <property type="entry name" value="MetI-like_sf"/>
</dbReference>
<evidence type="ECO:0000256" key="5">
    <source>
        <dbReference type="ARBA" id="ARBA00022519"/>
    </source>
</evidence>
<dbReference type="InterPro" id="IPR051789">
    <property type="entry name" value="Bact_Polyamine_Transport"/>
</dbReference>
<sequence length="281" mass="30417">MADPLSTGVGGAGERRAKRFSVQTMPGFTIMAALCFIALYAPLFPMVFYSFNAGESIAVWQGFSWRWYESAWGNELVKDVTIRSLVVACFASAIATTLATLAALGTTRTEAFKGQTFIYVIINQPLMVPEIVTGVALLVFFAMIKVATGYTGLAYLIAAHTAFCIPFAYLPIRARLEGMDKTLEAAAADLYATPFQAFRRITLPLMAPGIVAGAMLAFVISLDDVVITELVKAAGQDTLPTYMLGQLRRAITPEINAISTALLAITVVLLTAIFFLTRKKE</sequence>
<proteinExistence type="inferred from homology"/>
<dbReference type="Proteomes" id="UP000672602">
    <property type="component" value="Unassembled WGS sequence"/>
</dbReference>
<evidence type="ECO:0000256" key="7">
    <source>
        <dbReference type="ARBA" id="ARBA00022989"/>
    </source>
</evidence>
<dbReference type="PANTHER" id="PTHR43848:SF5">
    <property type="entry name" value="SPERMIDINE_PUTRESCINE TRANSPORT SYSTEM PERMEASE PROTEIN POTC"/>
    <property type="match status" value="1"/>
</dbReference>
<keyword evidence="3 11" id="KW-0813">Transport</keyword>
<comment type="function">
    <text evidence="9">Required for the activity of the bacterial periplasmic transport system of putrescine and spermidine.</text>
</comment>
<keyword evidence="7 11" id="KW-1133">Transmembrane helix</keyword>
<evidence type="ECO:0000256" key="6">
    <source>
        <dbReference type="ARBA" id="ARBA00022692"/>
    </source>
</evidence>
<dbReference type="SUPFAM" id="SSF161098">
    <property type="entry name" value="MetI-like"/>
    <property type="match status" value="1"/>
</dbReference>
<evidence type="ECO:0000256" key="10">
    <source>
        <dbReference type="ARBA" id="ARBA00039580"/>
    </source>
</evidence>
<dbReference type="EMBL" id="JAGMWN010000003">
    <property type="protein sequence ID" value="MBP5856776.1"/>
    <property type="molecule type" value="Genomic_DNA"/>
</dbReference>
<dbReference type="Gene3D" id="1.10.3720.10">
    <property type="entry name" value="MetI-like"/>
    <property type="match status" value="1"/>
</dbReference>
<feature type="transmembrane region" description="Helical" evidence="11">
    <location>
        <begin position="25"/>
        <end position="43"/>
    </location>
</feature>
<dbReference type="AlphaFoldDB" id="A0A8J7SM89"/>
<reference evidence="13" key="1">
    <citation type="submission" date="2021-04" db="EMBL/GenBank/DDBJ databases">
        <authorList>
            <person name="Zhang D.-C."/>
        </authorList>
    </citation>
    <scope>NUCLEOTIDE SEQUENCE</scope>
    <source>
        <strain evidence="13">CGMCC 1.15697</strain>
    </source>
</reference>
<feature type="transmembrane region" description="Helical" evidence="11">
    <location>
        <begin position="201"/>
        <end position="222"/>
    </location>
</feature>
<accession>A0A8J7SM89</accession>
<keyword evidence="14" id="KW-1185">Reference proteome</keyword>
<evidence type="ECO:0000256" key="4">
    <source>
        <dbReference type="ARBA" id="ARBA00022475"/>
    </source>
</evidence>
<organism evidence="13 14">
    <name type="scientific">Marivibrio halodurans</name>
    <dbReference type="NCBI Taxonomy" id="2039722"/>
    <lineage>
        <taxon>Bacteria</taxon>
        <taxon>Pseudomonadati</taxon>
        <taxon>Pseudomonadota</taxon>
        <taxon>Alphaproteobacteria</taxon>
        <taxon>Rhodospirillales</taxon>
        <taxon>Rhodospirillaceae</taxon>
        <taxon>Marivibrio</taxon>
    </lineage>
</organism>
<protein>
    <recommendedName>
        <fullName evidence="10">Spermidine/putrescine transport system permease protein PotC</fullName>
    </recommendedName>
</protein>
<evidence type="ECO:0000256" key="9">
    <source>
        <dbReference type="ARBA" id="ARBA00037216"/>
    </source>
</evidence>